<comment type="caution">
    <text evidence="1">The sequence shown here is derived from an EMBL/GenBank/DDBJ whole genome shotgun (WGS) entry which is preliminary data.</text>
</comment>
<evidence type="ECO:0000313" key="1">
    <source>
        <dbReference type="EMBL" id="MCQ5343153.1"/>
    </source>
</evidence>
<keyword evidence="2" id="KW-1185">Reference proteome</keyword>
<gene>
    <name evidence="1" type="ORF">NE675_09000</name>
</gene>
<protein>
    <submittedName>
        <fullName evidence="1">Uncharacterized protein</fullName>
    </submittedName>
</protein>
<evidence type="ECO:0000313" key="2">
    <source>
        <dbReference type="Proteomes" id="UP001206692"/>
    </source>
</evidence>
<accession>A0ABT1STE9</accession>
<dbReference type="EMBL" id="JANGEW010000017">
    <property type="protein sequence ID" value="MCQ5343153.1"/>
    <property type="molecule type" value="Genomic_DNA"/>
</dbReference>
<sequence length="269" mass="30295">MWPLIVAGVAAGKFLSDLSDLNKACNMDEDSRKRMKKAFQRETDARLLVKQKSQEFESALGRIIQRKRGTISNFRRFVDLYQKIIEIDFQAEKREDLLALVPLKQEDIAYLHQMVIVPKREFTDSEVLMSLLKGGLGRSMLDDSKQAQSESFKQLRAARVVYAQAENIAKGIDIMVDQCSVISEVIARLNLLLAKSIQHSQDLIEARGSDPRNYSQADRDVLMTCMNLVDALKKIVDAPVVTDNGALTQEIMATIQMGKEYADAIKKIG</sequence>
<dbReference type="Proteomes" id="UP001206692">
    <property type="component" value="Unassembled WGS sequence"/>
</dbReference>
<reference evidence="1 2" key="1">
    <citation type="submission" date="2022-06" db="EMBL/GenBank/DDBJ databases">
        <title>Isolation of gut microbiota from human fecal samples.</title>
        <authorList>
            <person name="Pamer E.G."/>
            <person name="Barat B."/>
            <person name="Waligurski E."/>
            <person name="Medina S."/>
            <person name="Paddock L."/>
            <person name="Mostad J."/>
        </authorList>
    </citation>
    <scope>NUCLEOTIDE SEQUENCE [LARGE SCALE GENOMIC DNA]</scope>
    <source>
        <strain evidence="1 2">DFI.1.1</strain>
    </source>
</reference>
<name>A0ABT1STE9_9FIRM</name>
<proteinExistence type="predicted"/>
<dbReference type="RefSeq" id="WP_062412622.1">
    <property type="nucleotide sequence ID" value="NZ_JAJCIO010000014.1"/>
</dbReference>
<organism evidence="1 2">
    <name type="scientific">Megasphaera massiliensis</name>
    <dbReference type="NCBI Taxonomy" id="1232428"/>
    <lineage>
        <taxon>Bacteria</taxon>
        <taxon>Bacillati</taxon>
        <taxon>Bacillota</taxon>
        <taxon>Negativicutes</taxon>
        <taxon>Veillonellales</taxon>
        <taxon>Veillonellaceae</taxon>
        <taxon>Megasphaera</taxon>
    </lineage>
</organism>